<evidence type="ECO:0000256" key="1">
    <source>
        <dbReference type="ARBA" id="ARBA00022574"/>
    </source>
</evidence>
<dbReference type="SUPFAM" id="SSF69322">
    <property type="entry name" value="Tricorn protease domain 2"/>
    <property type="match status" value="1"/>
</dbReference>
<evidence type="ECO:0000256" key="3">
    <source>
        <dbReference type="PROSITE-ProRule" id="PRU00221"/>
    </source>
</evidence>
<dbReference type="InterPro" id="IPR001680">
    <property type="entry name" value="WD40_rpt"/>
</dbReference>
<gene>
    <name evidence="5" type="ORF">QTO34_007480</name>
</gene>
<dbReference type="Gene3D" id="2.130.10.10">
    <property type="entry name" value="YVTN repeat-like/Quinoprotein amine dehydrogenase"/>
    <property type="match status" value="2"/>
</dbReference>
<proteinExistence type="predicted"/>
<evidence type="ECO:0008006" key="7">
    <source>
        <dbReference type="Google" id="ProtNLM"/>
    </source>
</evidence>
<organism evidence="5 6">
    <name type="scientific">Cnephaeus nilssonii</name>
    <name type="common">Northern bat</name>
    <name type="synonym">Eptesicus nilssonii</name>
    <dbReference type="NCBI Taxonomy" id="3371016"/>
    <lineage>
        <taxon>Eukaryota</taxon>
        <taxon>Metazoa</taxon>
        <taxon>Chordata</taxon>
        <taxon>Craniata</taxon>
        <taxon>Vertebrata</taxon>
        <taxon>Euteleostomi</taxon>
        <taxon>Mammalia</taxon>
        <taxon>Eutheria</taxon>
        <taxon>Laurasiatheria</taxon>
        <taxon>Chiroptera</taxon>
        <taxon>Yangochiroptera</taxon>
        <taxon>Vespertilionidae</taxon>
        <taxon>Cnephaeus</taxon>
    </lineage>
</organism>
<feature type="repeat" description="WD" evidence="3">
    <location>
        <begin position="332"/>
        <end position="373"/>
    </location>
</feature>
<dbReference type="Pfam" id="PF00400">
    <property type="entry name" value="WD40"/>
    <property type="match status" value="3"/>
</dbReference>
<dbReference type="InterPro" id="IPR036322">
    <property type="entry name" value="WD40_repeat_dom_sf"/>
</dbReference>
<dbReference type="PROSITE" id="PS00678">
    <property type="entry name" value="WD_REPEATS_1"/>
    <property type="match status" value="1"/>
</dbReference>
<evidence type="ECO:0000313" key="5">
    <source>
        <dbReference type="EMBL" id="KAK1331804.1"/>
    </source>
</evidence>
<feature type="compositionally biased region" description="Polar residues" evidence="4">
    <location>
        <begin position="1723"/>
        <end position="1740"/>
    </location>
</feature>
<dbReference type="PANTHER" id="PTHR45532">
    <property type="entry name" value="WD REPEAT-CONTAINING PROTEIN 97"/>
    <property type="match status" value="1"/>
</dbReference>
<accession>A0AA40HIF2</accession>
<reference evidence="5" key="1">
    <citation type="submission" date="2023-06" db="EMBL/GenBank/DDBJ databases">
        <title>Reference genome for the Northern bat (Eptesicus nilssonii), a most northern bat species.</title>
        <authorList>
            <person name="Laine V.N."/>
            <person name="Pulliainen A.T."/>
            <person name="Lilley T.M."/>
        </authorList>
    </citation>
    <scope>NUCLEOTIDE SEQUENCE</scope>
    <source>
        <strain evidence="5">BLF_Eptnil</strain>
        <tissue evidence="5">Kidney</tissue>
    </source>
</reference>
<feature type="compositionally biased region" description="Pro residues" evidence="4">
    <location>
        <begin position="608"/>
        <end position="617"/>
    </location>
</feature>
<sequence length="1834" mass="202881">MEADVPDASKPFSVVGTYLTLDLDLYDTDSDEDPDPGLLEENELSFSKLVPHVFMRNSWRRSTTPRTRAHQLWLLLRRSLHSFLEKEKRAQLRVARLTHGLEPLRRLEVVAGLCSVAQDPVGRRFVVLDGAGCLHLHREDGWALGTLPAPVALTGLVAVLGPLGSMSRFVGWGPAGLAILKPDLSLLWLSEPRVGRPPRRQPICCLPVPDLGLLLVAEAGGGLALWKFRLGGRCLLPCGPSLQPQLSSTGALTRLALGPLSPNYVPRCFAAYGSAVLTFDLHTWTVIDVRQDLHKTTISDLAYCGEMEAMVTASRDSTVKVWGADWQIRMVFVGHTGPVTAMAVLPNTSLVLSASQDGTLRTWDLQAVAQVGEVLLSCWGQGTRSESAGLAGALPAPGSVELWCLRELYSPLAQLSAPVLHLQVAPELPLSAYLPPRLVCACTDGSVYLVNPETGRTVSALLLGPEDCAAAVAYCLPREVLWLLTRAGHLVRANTARSPMCVVLRRSPRPPPAPRPCCLHLYSHLTDPSSAFNSWEMVRQHKGELGRSNIQTWKDKNRYLPVVGHTDGTLSVLHWHTSEPAFHTEAHKPGPGHRHCIDLEQHRVLGSVPPPAPPEPGSPSLRKGPALAPPHPVGGDLTVKMWRVFPYSEESLSLLRTFSCCHPALSLCALGRNIMVAFEDPDSATYGLVQFGLHHSQRYDHRPQDDHLDHITGLCCCPTLKLYASSSLDCTIRIWTAENRLLRLLQLNGAPQALTFSSNNGDLVLALGPRLCLVSHRLYLPTTYLVKKLCQKAPDVLDDLPLPLTSQESLTSVQLQRLASLHGVASLRSNSRPAEPAWRLPPSCPGSSSALSFIHRWTAVPQQPLLKEDLEPLFARNQDLQELRRGAVVPAARAPLSWQQQLEAFDDYLYLIYGPSLLGMHPRTESQQWTSMAVTVEKSGDVSTLPSSTPSLVKAGVCIDSPKTLPPRDWGALSLRFAHPPRVIMPIPPTHQRVHSRASQLLARSSLSSCLGLSVDLQLQSEQLLQGRPAAPDAPSSHLKHRVPLLLERRPKELLSNLGGFFPPAIQHLKNVPRPVHFPGWIPNSSVLQQLWLPQEVSGLGALPQLADRSPSKARGGAGARLWAGEGSAARAGGGGGGCHSCQWLVVLSPLQPAGSQEDLWLLRGKRPHTRSQIQWSGEEGDEDQGLELELDWTLDYQSPSPELSQELLASEKLPATRASIPSRAAAIGPEREAQPAVVTTPLHTTTTTQRFESLVKRRSREGISRTETFLRRHRYRRGHSLWELRYGHLPRFLHFFVIQNWFKKLFPIFTLEVRGAGGGGGRLRSWSGEGGVAQGQGLSAWSLQAYPEVGTVDGLAWWFMDLLREVSWEDRAHILRALLRLLPEMSKSLYKRLQEILLHLLNLEQPPNLQERAQKQFVMLALQLQLACSLESREVVLELMSYLLYSPASCRPELKKLLDGLGLQDPEGFLFREMMTWVQDLDLHCKAVLRSYCSQKLEEMISLLQIEALQPSVAKLSDVLPKVSETALSQIPSGPLAHLSVPPSARSSTLSTSSWAPSQLVLPRELGSVALDPQTQQLISIGRTHRTLSESLIPFSSVPDIHVRSSAPDALPERPLPLEQTDWSRSKMLDLGPIDALNLFCEQKRRSCLLEEAGGQRTPRVPPNAVAPQPRDHRGKEREREKHLNDERRSSIGCLPYAPYWGSSPKPPRHVPLDRSRTWVPSVSRPTRCPLSNTSQGSHPPSYHPRLDPILRLQETKHQKSAMRLRGWTLARHLEGLTLHGSIRTLKLPLPRVDLRPFPLDWPRPARPLPPLLLRPALRRYFLPDLADPDFFG</sequence>
<comment type="caution">
    <text evidence="5">The sequence shown here is derived from an EMBL/GenBank/DDBJ whole genome shotgun (WGS) entry which is preliminary data.</text>
</comment>
<dbReference type="InterPro" id="IPR019775">
    <property type="entry name" value="WD40_repeat_CS"/>
</dbReference>
<keyword evidence="6" id="KW-1185">Reference proteome</keyword>
<feature type="region of interest" description="Disordered" evidence="4">
    <location>
        <begin position="1653"/>
        <end position="1689"/>
    </location>
</feature>
<dbReference type="SMART" id="SM00320">
    <property type="entry name" value="WD40"/>
    <property type="match status" value="5"/>
</dbReference>
<name>A0AA40HIF2_CNENI</name>
<dbReference type="InterPro" id="IPR015943">
    <property type="entry name" value="WD40/YVTN_repeat-like_dom_sf"/>
</dbReference>
<keyword evidence="2" id="KW-0677">Repeat</keyword>
<evidence type="ECO:0000256" key="4">
    <source>
        <dbReference type="SAM" id="MobiDB-lite"/>
    </source>
</evidence>
<dbReference type="PROSITE" id="PS50294">
    <property type="entry name" value="WD_REPEATS_REGION"/>
    <property type="match status" value="2"/>
</dbReference>
<feature type="region of interest" description="Disordered" evidence="4">
    <location>
        <begin position="1723"/>
        <end position="1745"/>
    </location>
</feature>
<feature type="repeat" description="WD" evidence="3">
    <location>
        <begin position="291"/>
        <end position="322"/>
    </location>
</feature>
<dbReference type="PROSITE" id="PS50082">
    <property type="entry name" value="WD_REPEATS_2"/>
    <property type="match status" value="2"/>
</dbReference>
<protein>
    <recommendedName>
        <fullName evidence="7">WD repeat-containing protein 97</fullName>
    </recommendedName>
</protein>
<feature type="compositionally biased region" description="Basic and acidic residues" evidence="4">
    <location>
        <begin position="1671"/>
        <end position="1689"/>
    </location>
</feature>
<keyword evidence="1 3" id="KW-0853">WD repeat</keyword>
<dbReference type="EMBL" id="JAULJE010000019">
    <property type="protein sequence ID" value="KAK1331804.1"/>
    <property type="molecule type" value="Genomic_DNA"/>
</dbReference>
<dbReference type="SUPFAM" id="SSF50978">
    <property type="entry name" value="WD40 repeat-like"/>
    <property type="match status" value="1"/>
</dbReference>
<feature type="region of interest" description="Disordered" evidence="4">
    <location>
        <begin position="605"/>
        <end position="629"/>
    </location>
</feature>
<evidence type="ECO:0000313" key="6">
    <source>
        <dbReference type="Proteomes" id="UP001177744"/>
    </source>
</evidence>
<dbReference type="PANTHER" id="PTHR45532:SF1">
    <property type="entry name" value="WD REPEAT-CONTAINING PROTEIN 97"/>
    <property type="match status" value="1"/>
</dbReference>
<dbReference type="Proteomes" id="UP001177744">
    <property type="component" value="Unassembled WGS sequence"/>
</dbReference>
<evidence type="ECO:0000256" key="2">
    <source>
        <dbReference type="ARBA" id="ARBA00022737"/>
    </source>
</evidence>